<dbReference type="PROSITE" id="PS50181">
    <property type="entry name" value="FBOX"/>
    <property type="match status" value="1"/>
</dbReference>
<dbReference type="SUPFAM" id="SSF81383">
    <property type="entry name" value="F-box domain"/>
    <property type="match status" value="1"/>
</dbReference>
<keyword evidence="4" id="KW-1185">Reference proteome</keyword>
<evidence type="ECO:0000313" key="3">
    <source>
        <dbReference type="EMBL" id="RXW21283.1"/>
    </source>
</evidence>
<dbReference type="Proteomes" id="UP000290288">
    <property type="component" value="Unassembled WGS sequence"/>
</dbReference>
<sequence>MDSPEAQVPSNPASARFKALALNISAMMAGITKASFMSGSGHPIQRSASPESRCKRQRVTPSTEPDEVTAQHSNGPLGEIPLEILTEIFKHLEPASLLKLLRTSKLLRALLLNRPVASAIWKSALSSMHPAPPPCPDDLTLPQYATLLYGNCHFCDTAENLQYAWVCYLRVCDDCLSVRSRNFIEIRTDRPGLMTLYQMVPSYTKPREYLHDDDDEHILCQPAEYEQKGKELRKMARGNKKRYEEWVSQEQGKLTRRREKCKVLSLWEESVDIFTAATITAKREARTEEILERLIKEEPGYEAIVNRRKTRTAQLVQTVPGVNGLDPLTEEDWKSVRPLLVNTIESLKLTFEQEDRARLIAKRIADFRPLYDHYISHNRNIQTPAPWIRQVAEMGPFKSLIYDTPADQKLTKGDFLAHLDAMPHIIESWKEDVAGVLLGLVLESEKTRIVTTDGASTKGKEREKVPDKSILYRATSIFVCQRCSAPMVYPFVYTHRCRTGRFRLRYGNRTMYTLDKDDQVGVHNQASRCARSVVGALGQDPDTVTWEQLERDNQRVECVRCRTKVRPQSRNKYNRLVMNWRHAISHEIETHSKEGEDSCETGWLAVEAQSLATVYSKESELFGGPVPILRFCVECKLCSIQDNEVVYPPGWSSIDSTLSEDAETCLAGHDLSMGVFTPSFPPIAYFRSEPYPVTISEVKSG</sequence>
<dbReference type="AlphaFoldDB" id="A0A4Q2DMU3"/>
<dbReference type="Pfam" id="PF00646">
    <property type="entry name" value="F-box"/>
    <property type="match status" value="1"/>
</dbReference>
<evidence type="ECO:0000313" key="4">
    <source>
        <dbReference type="Proteomes" id="UP000290288"/>
    </source>
</evidence>
<dbReference type="SMART" id="SM00256">
    <property type="entry name" value="FBOX"/>
    <property type="match status" value="1"/>
</dbReference>
<name>A0A4Q2DMU3_9AGAR</name>
<evidence type="ECO:0000256" key="1">
    <source>
        <dbReference type="SAM" id="MobiDB-lite"/>
    </source>
</evidence>
<dbReference type="OrthoDB" id="2322499at2759"/>
<dbReference type="CDD" id="cd09917">
    <property type="entry name" value="F-box_SF"/>
    <property type="match status" value="1"/>
</dbReference>
<dbReference type="EMBL" id="SDEE01000113">
    <property type="protein sequence ID" value="RXW21283.1"/>
    <property type="molecule type" value="Genomic_DNA"/>
</dbReference>
<accession>A0A4Q2DMU3</accession>
<dbReference type="InterPro" id="IPR036047">
    <property type="entry name" value="F-box-like_dom_sf"/>
</dbReference>
<dbReference type="InterPro" id="IPR001810">
    <property type="entry name" value="F-box_dom"/>
</dbReference>
<evidence type="ECO:0000259" key="2">
    <source>
        <dbReference type="PROSITE" id="PS50181"/>
    </source>
</evidence>
<reference evidence="3 4" key="1">
    <citation type="submission" date="2019-01" db="EMBL/GenBank/DDBJ databases">
        <title>Draft genome sequence of Psathyrella aberdarensis IHI B618.</title>
        <authorList>
            <person name="Buettner E."/>
            <person name="Kellner H."/>
        </authorList>
    </citation>
    <scope>NUCLEOTIDE SEQUENCE [LARGE SCALE GENOMIC DNA]</scope>
    <source>
        <strain evidence="3 4">IHI B618</strain>
    </source>
</reference>
<proteinExistence type="predicted"/>
<comment type="caution">
    <text evidence="3">The sequence shown here is derived from an EMBL/GenBank/DDBJ whole genome shotgun (WGS) entry which is preliminary data.</text>
</comment>
<feature type="region of interest" description="Disordered" evidence="1">
    <location>
        <begin position="39"/>
        <end position="75"/>
    </location>
</feature>
<organism evidence="3 4">
    <name type="scientific">Candolleomyces aberdarensis</name>
    <dbReference type="NCBI Taxonomy" id="2316362"/>
    <lineage>
        <taxon>Eukaryota</taxon>
        <taxon>Fungi</taxon>
        <taxon>Dikarya</taxon>
        <taxon>Basidiomycota</taxon>
        <taxon>Agaricomycotina</taxon>
        <taxon>Agaricomycetes</taxon>
        <taxon>Agaricomycetidae</taxon>
        <taxon>Agaricales</taxon>
        <taxon>Agaricineae</taxon>
        <taxon>Psathyrellaceae</taxon>
        <taxon>Candolleomyces</taxon>
    </lineage>
</organism>
<gene>
    <name evidence="3" type="ORF">EST38_g4572</name>
</gene>
<protein>
    <recommendedName>
        <fullName evidence="2">F-box domain-containing protein</fullName>
    </recommendedName>
</protein>
<feature type="domain" description="F-box" evidence="2">
    <location>
        <begin position="74"/>
        <end position="124"/>
    </location>
</feature>